<evidence type="ECO:0000313" key="2">
    <source>
        <dbReference type="EMBL" id="MDC4238570.1"/>
    </source>
</evidence>
<proteinExistence type="predicted"/>
<reference evidence="2" key="1">
    <citation type="submission" date="2022-05" db="EMBL/GenBank/DDBJ databases">
        <title>Draft genome sequence of Clostridium tertium strain CP3 isolated from Peru.</title>
        <authorList>
            <person name="Hurtado R."/>
            <person name="Lima L."/>
            <person name="Sousa T."/>
            <person name="Jaiswal A.K."/>
            <person name="Tiwari S."/>
            <person name="Maturrano L."/>
            <person name="Brenig B."/>
            <person name="Azevedo V."/>
        </authorList>
    </citation>
    <scope>NUCLEOTIDE SEQUENCE</scope>
    <source>
        <strain evidence="2">CP3</strain>
    </source>
</reference>
<organism evidence="2 3">
    <name type="scientific">Clostridium tertium</name>
    <dbReference type="NCBI Taxonomy" id="1559"/>
    <lineage>
        <taxon>Bacteria</taxon>
        <taxon>Bacillati</taxon>
        <taxon>Bacillota</taxon>
        <taxon>Clostridia</taxon>
        <taxon>Eubacteriales</taxon>
        <taxon>Clostridiaceae</taxon>
        <taxon>Clostridium</taxon>
    </lineage>
</organism>
<evidence type="ECO:0000313" key="3">
    <source>
        <dbReference type="Proteomes" id="UP001141183"/>
    </source>
</evidence>
<dbReference type="EMBL" id="JAMRYU010000001">
    <property type="protein sequence ID" value="MDC4238570.1"/>
    <property type="molecule type" value="Genomic_DNA"/>
</dbReference>
<dbReference type="Proteomes" id="UP001141183">
    <property type="component" value="Unassembled WGS sequence"/>
</dbReference>
<dbReference type="InterPro" id="IPR050177">
    <property type="entry name" value="Lipid_A_modif_metabolic_enz"/>
</dbReference>
<comment type="caution">
    <text evidence="2">The sequence shown here is derived from an EMBL/GenBank/DDBJ whole genome shotgun (WGS) entry which is preliminary data.</text>
</comment>
<accession>A0A9X3XFD1</accession>
<name>A0A9X3XFD1_9CLOT</name>
<dbReference type="PANTHER" id="PTHR43245">
    <property type="entry name" value="BIFUNCTIONAL POLYMYXIN RESISTANCE PROTEIN ARNA"/>
    <property type="match status" value="1"/>
</dbReference>
<dbReference type="RefSeq" id="WP_008680509.1">
    <property type="nucleotide sequence ID" value="NZ_CABKOG010000003.1"/>
</dbReference>
<evidence type="ECO:0000259" key="1">
    <source>
        <dbReference type="Pfam" id="PF01370"/>
    </source>
</evidence>
<protein>
    <submittedName>
        <fullName evidence="2">NAD(P)-dependent oxidoreductase</fullName>
    </submittedName>
</protein>
<keyword evidence="3" id="KW-1185">Reference proteome</keyword>
<dbReference type="Gene3D" id="3.40.50.720">
    <property type="entry name" value="NAD(P)-binding Rossmann-like Domain"/>
    <property type="match status" value="1"/>
</dbReference>
<sequence length="336" mass="39317">MKKIIIFGATGNVGSYFTKYCTEYFDKNEYEIIAVGRRKTGVFDKMGIKYYSVDMTREEDFENLPKDDIHSVVLLAAQIPSYMNGYKPSEYIKSNINGAFNVLEYCRKVKADRILYTQTVFDISLYDTKNTVLKPDLPRNFSYTGDHAVYVISKNTALELIRHYHEEYGIKSFIFRLPTIYSYSPYQYYHPNGVKRLRPVYEMINRAKNSEPIELWGDPNYAKDMVHVYDFSQMLCKAIEVNRDHGFYNIGTGIPVTLKEQIESIIKVFSPKDNPSKIIYRPEKSSGGGFLMDVTNAKEELGYEPKYDCLKLFEDYKEEMEINRFIELREEKDNVR</sequence>
<dbReference type="InterPro" id="IPR001509">
    <property type="entry name" value="Epimerase_deHydtase"/>
</dbReference>
<dbReference type="AlphaFoldDB" id="A0A9X3XFD1"/>
<dbReference type="PANTHER" id="PTHR43245:SF13">
    <property type="entry name" value="UDP-D-APIOSE_UDP-D-XYLOSE SYNTHASE 2"/>
    <property type="match status" value="1"/>
</dbReference>
<feature type="domain" description="NAD-dependent epimerase/dehydratase" evidence="1">
    <location>
        <begin position="4"/>
        <end position="251"/>
    </location>
</feature>
<dbReference type="Pfam" id="PF01370">
    <property type="entry name" value="Epimerase"/>
    <property type="match status" value="1"/>
</dbReference>
<dbReference type="SUPFAM" id="SSF51735">
    <property type="entry name" value="NAD(P)-binding Rossmann-fold domains"/>
    <property type="match status" value="1"/>
</dbReference>
<gene>
    <name evidence="2" type="ORF">NE398_00080</name>
</gene>
<dbReference type="InterPro" id="IPR036291">
    <property type="entry name" value="NAD(P)-bd_dom_sf"/>
</dbReference>